<evidence type="ECO:0000259" key="6">
    <source>
        <dbReference type="PROSITE" id="PS50931"/>
    </source>
</evidence>
<evidence type="ECO:0000313" key="7">
    <source>
        <dbReference type="EMBL" id="MEE6147871.1"/>
    </source>
</evidence>
<dbReference type="PANTHER" id="PTHR30346">
    <property type="entry name" value="TRANSCRIPTIONAL DUAL REGULATOR HCAR-RELATED"/>
    <property type="match status" value="1"/>
</dbReference>
<keyword evidence="2" id="KW-0805">Transcription regulation</keyword>
<dbReference type="Proteomes" id="UP001332931">
    <property type="component" value="Unassembled WGS sequence"/>
</dbReference>
<dbReference type="SUPFAM" id="SSF53850">
    <property type="entry name" value="Periplasmic binding protein-like II"/>
    <property type="match status" value="1"/>
</dbReference>
<gene>
    <name evidence="7" type="ORF">VXJ25_07750</name>
</gene>
<dbReference type="CDD" id="cd05466">
    <property type="entry name" value="PBP2_LTTR_substrate"/>
    <property type="match status" value="1"/>
</dbReference>
<keyword evidence="8" id="KW-1185">Reference proteome</keyword>
<sequence length="333" mass="36624">MARRTTGRDGGRAVTREPGAPGELEAAAPGSPITAAVSPHASPARLSRYAIFVEVVEEGSFTKVAERIGYTQSAVSQTVKALERELGCTLVERGRDGVSLTKDGRQFMPYLQAVARDERALAEKRREVLGLGSATITIGTFTSVSRNLLPRPMREFRRLYPSVRFNLRQSEYTSIAEWVRTGACDLGFTNLTDAESAGLEYRPLGTDRMMAVVPRANPLAEKDVLSLADLAEQPFILLDEGRESVTLHAFAQAGLSPHVCYEVTDDYSILAMVRQGLGVTILYEMMLVGFEAGVEVRPILEEPRRTITLGWRDSATLPLAARRFSEYLVRELG</sequence>
<dbReference type="Pfam" id="PF03466">
    <property type="entry name" value="LysR_substrate"/>
    <property type="match status" value="1"/>
</dbReference>
<dbReference type="Pfam" id="PF00126">
    <property type="entry name" value="HTH_1"/>
    <property type="match status" value="1"/>
</dbReference>
<feature type="region of interest" description="Disordered" evidence="5">
    <location>
        <begin position="1"/>
        <end position="38"/>
    </location>
</feature>
<accession>A0ABU7RBA7</accession>
<comment type="caution">
    <text evidence="7">The sequence shown here is derived from an EMBL/GenBank/DDBJ whole genome shotgun (WGS) entry which is preliminary data.</text>
</comment>
<dbReference type="InterPro" id="IPR036390">
    <property type="entry name" value="WH_DNA-bd_sf"/>
</dbReference>
<feature type="domain" description="HTH lysR-type" evidence="6">
    <location>
        <begin position="51"/>
        <end position="101"/>
    </location>
</feature>
<evidence type="ECO:0000256" key="2">
    <source>
        <dbReference type="ARBA" id="ARBA00023015"/>
    </source>
</evidence>
<evidence type="ECO:0000256" key="3">
    <source>
        <dbReference type="ARBA" id="ARBA00023125"/>
    </source>
</evidence>
<protein>
    <submittedName>
        <fullName evidence="7">LysR family transcriptional regulator</fullName>
    </submittedName>
</protein>
<evidence type="ECO:0000313" key="8">
    <source>
        <dbReference type="Proteomes" id="UP001332931"/>
    </source>
</evidence>
<dbReference type="Gene3D" id="1.10.10.10">
    <property type="entry name" value="Winged helix-like DNA-binding domain superfamily/Winged helix DNA-binding domain"/>
    <property type="match status" value="1"/>
</dbReference>
<feature type="compositionally biased region" description="Basic and acidic residues" evidence="5">
    <location>
        <begin position="1"/>
        <end position="15"/>
    </location>
</feature>
<name>A0ABU7RBA7_9ACTN</name>
<dbReference type="EMBL" id="JAZGJQ010000009">
    <property type="protein sequence ID" value="MEE6147871.1"/>
    <property type="molecule type" value="Genomic_DNA"/>
</dbReference>
<dbReference type="InterPro" id="IPR036388">
    <property type="entry name" value="WH-like_DNA-bd_sf"/>
</dbReference>
<dbReference type="InterPro" id="IPR005119">
    <property type="entry name" value="LysR_subst-bd"/>
</dbReference>
<dbReference type="SUPFAM" id="SSF46785">
    <property type="entry name" value="Winged helix' DNA-binding domain"/>
    <property type="match status" value="1"/>
</dbReference>
<dbReference type="PRINTS" id="PR00039">
    <property type="entry name" value="HTHLYSR"/>
</dbReference>
<keyword evidence="4" id="KW-0804">Transcription</keyword>
<reference evidence="7 8" key="1">
    <citation type="submission" date="2024-01" db="EMBL/GenBank/DDBJ databases">
        <title>Description of Olsenella sp. nov., isolated from pig feces.</title>
        <authorList>
            <person name="Chang Y.-H."/>
        </authorList>
    </citation>
    <scope>NUCLEOTIDE SEQUENCE [LARGE SCALE GENOMIC DNA]</scope>
    <source>
        <strain evidence="7 8">YH-ols2223</strain>
    </source>
</reference>
<keyword evidence="3" id="KW-0238">DNA-binding</keyword>
<comment type="similarity">
    <text evidence="1">Belongs to the LysR transcriptional regulatory family.</text>
</comment>
<dbReference type="PROSITE" id="PS50931">
    <property type="entry name" value="HTH_LYSR"/>
    <property type="match status" value="1"/>
</dbReference>
<dbReference type="InterPro" id="IPR000847">
    <property type="entry name" value="LysR_HTH_N"/>
</dbReference>
<dbReference type="RefSeq" id="WP_330958638.1">
    <property type="nucleotide sequence ID" value="NZ_JAZGJQ010000009.1"/>
</dbReference>
<evidence type="ECO:0000256" key="5">
    <source>
        <dbReference type="SAM" id="MobiDB-lite"/>
    </source>
</evidence>
<dbReference type="PANTHER" id="PTHR30346:SF0">
    <property type="entry name" value="HCA OPERON TRANSCRIPTIONAL ACTIVATOR HCAR"/>
    <property type="match status" value="1"/>
</dbReference>
<dbReference type="Gene3D" id="3.40.190.290">
    <property type="match status" value="1"/>
</dbReference>
<evidence type="ECO:0000256" key="4">
    <source>
        <dbReference type="ARBA" id="ARBA00023163"/>
    </source>
</evidence>
<organism evidence="7 8">
    <name type="scientific">Olsenella absiana</name>
    <dbReference type="NCBI Taxonomy" id="3115222"/>
    <lineage>
        <taxon>Bacteria</taxon>
        <taxon>Bacillati</taxon>
        <taxon>Actinomycetota</taxon>
        <taxon>Coriobacteriia</taxon>
        <taxon>Coriobacteriales</taxon>
        <taxon>Atopobiaceae</taxon>
        <taxon>Olsenella</taxon>
    </lineage>
</organism>
<feature type="compositionally biased region" description="Low complexity" evidence="5">
    <location>
        <begin position="16"/>
        <end position="30"/>
    </location>
</feature>
<evidence type="ECO:0000256" key="1">
    <source>
        <dbReference type="ARBA" id="ARBA00009437"/>
    </source>
</evidence>
<proteinExistence type="inferred from homology"/>